<dbReference type="EMBL" id="JAAARO010000022">
    <property type="protein sequence ID" value="KAF5727549.1"/>
    <property type="molecule type" value="Genomic_DNA"/>
</dbReference>
<accession>A0A7J7C061</accession>
<protein>
    <submittedName>
        <fullName evidence="1">Uncharacterized protein</fullName>
    </submittedName>
</protein>
<evidence type="ECO:0000313" key="1">
    <source>
        <dbReference type="EMBL" id="KAF5727549.1"/>
    </source>
</evidence>
<proteinExistence type="predicted"/>
<dbReference type="AlphaFoldDB" id="A0A7J7C061"/>
<gene>
    <name evidence="1" type="ORF">HS088_TW22G01245</name>
</gene>
<dbReference type="InParanoid" id="A0A7J7C061"/>
<sequence>MKSIEFSWRSVDRSLELRIPLTDQKQRKILFEGTSASTTVTGRIDGKLNNMAVGERNFVWLFEEFSGKSIASSIYVVINSLAAFSSPTPTASPPILLLLNATSKPPLSYASMPFNFMINALTTLPRGTYFDQARQNTSNLWMINNKAYEFYLTI</sequence>
<reference evidence="1 2" key="1">
    <citation type="journal article" date="2020" name="Nat. Commun.">
        <title>Genome of Tripterygium wilfordii and identification of cytochrome P450 involved in triptolide biosynthesis.</title>
        <authorList>
            <person name="Tu L."/>
            <person name="Su P."/>
            <person name="Zhang Z."/>
            <person name="Gao L."/>
            <person name="Wang J."/>
            <person name="Hu T."/>
            <person name="Zhou J."/>
            <person name="Zhang Y."/>
            <person name="Zhao Y."/>
            <person name="Liu Y."/>
            <person name="Song Y."/>
            <person name="Tong Y."/>
            <person name="Lu Y."/>
            <person name="Yang J."/>
            <person name="Xu C."/>
            <person name="Jia M."/>
            <person name="Peters R.J."/>
            <person name="Huang L."/>
            <person name="Gao W."/>
        </authorList>
    </citation>
    <scope>NUCLEOTIDE SEQUENCE [LARGE SCALE GENOMIC DNA]</scope>
    <source>
        <strain evidence="2">cv. XIE 37</strain>
        <tissue evidence="1">Leaf</tissue>
    </source>
</reference>
<dbReference type="Proteomes" id="UP000593562">
    <property type="component" value="Unassembled WGS sequence"/>
</dbReference>
<keyword evidence="2" id="KW-1185">Reference proteome</keyword>
<name>A0A7J7C061_TRIWF</name>
<comment type="caution">
    <text evidence="1">The sequence shown here is derived from an EMBL/GenBank/DDBJ whole genome shotgun (WGS) entry which is preliminary data.</text>
</comment>
<organism evidence="1 2">
    <name type="scientific">Tripterygium wilfordii</name>
    <name type="common">Thunder God vine</name>
    <dbReference type="NCBI Taxonomy" id="458696"/>
    <lineage>
        <taxon>Eukaryota</taxon>
        <taxon>Viridiplantae</taxon>
        <taxon>Streptophyta</taxon>
        <taxon>Embryophyta</taxon>
        <taxon>Tracheophyta</taxon>
        <taxon>Spermatophyta</taxon>
        <taxon>Magnoliopsida</taxon>
        <taxon>eudicotyledons</taxon>
        <taxon>Gunneridae</taxon>
        <taxon>Pentapetalae</taxon>
        <taxon>rosids</taxon>
        <taxon>fabids</taxon>
        <taxon>Celastrales</taxon>
        <taxon>Celastraceae</taxon>
        <taxon>Tripterygium</taxon>
    </lineage>
</organism>
<evidence type="ECO:0000313" key="2">
    <source>
        <dbReference type="Proteomes" id="UP000593562"/>
    </source>
</evidence>